<reference evidence="1 2" key="1">
    <citation type="submission" date="2019-03" db="EMBL/GenBank/DDBJ databases">
        <title>Single cell metagenomics reveals metabolic interactions within the superorganism composed of flagellate Streblomastix strix and complex community of Bacteroidetes bacteria on its surface.</title>
        <authorList>
            <person name="Treitli S.C."/>
            <person name="Kolisko M."/>
            <person name="Husnik F."/>
            <person name="Keeling P."/>
            <person name="Hampl V."/>
        </authorList>
    </citation>
    <scope>NUCLEOTIDE SEQUENCE [LARGE SCALE GENOMIC DNA]</scope>
    <source>
        <strain evidence="1">ST1C</strain>
    </source>
</reference>
<accession>A0A5J4TY69</accession>
<feature type="non-terminal residue" evidence="1">
    <location>
        <position position="39"/>
    </location>
</feature>
<sequence>MDTSGNSHASNIASINIFLIDLDYADQKVSLVSAITRHM</sequence>
<dbReference type="AlphaFoldDB" id="A0A5J4TY69"/>
<comment type="caution">
    <text evidence="1">The sequence shown here is derived from an EMBL/GenBank/DDBJ whole genome shotgun (WGS) entry which is preliminary data.</text>
</comment>
<dbReference type="Proteomes" id="UP000324800">
    <property type="component" value="Unassembled WGS sequence"/>
</dbReference>
<dbReference type="EMBL" id="SNRW01023224">
    <property type="protein sequence ID" value="KAA6363187.1"/>
    <property type="molecule type" value="Genomic_DNA"/>
</dbReference>
<gene>
    <name evidence="1" type="ORF">EZS28_041285</name>
</gene>
<evidence type="ECO:0000313" key="2">
    <source>
        <dbReference type="Proteomes" id="UP000324800"/>
    </source>
</evidence>
<protein>
    <submittedName>
        <fullName evidence="1">Uncharacterized protein</fullName>
    </submittedName>
</protein>
<name>A0A5J4TY69_9EUKA</name>
<proteinExistence type="predicted"/>
<evidence type="ECO:0000313" key="1">
    <source>
        <dbReference type="EMBL" id="KAA6363187.1"/>
    </source>
</evidence>
<organism evidence="1 2">
    <name type="scientific">Streblomastix strix</name>
    <dbReference type="NCBI Taxonomy" id="222440"/>
    <lineage>
        <taxon>Eukaryota</taxon>
        <taxon>Metamonada</taxon>
        <taxon>Preaxostyla</taxon>
        <taxon>Oxymonadida</taxon>
        <taxon>Streblomastigidae</taxon>
        <taxon>Streblomastix</taxon>
    </lineage>
</organism>